<dbReference type="STRING" id="1026882.MAMP_00499"/>
<dbReference type="Proteomes" id="UP000003544">
    <property type="component" value="Unassembled WGS sequence"/>
</dbReference>
<protein>
    <recommendedName>
        <fullName evidence="3">PIN domain-containing protein</fullName>
    </recommendedName>
</protein>
<gene>
    <name evidence="1" type="ORF">MAMP_00499</name>
</gene>
<reference evidence="1 2" key="1">
    <citation type="journal article" date="2011" name="J. Bacteriol.">
        <title>Draft genome sequence of Methylophaga aminisulfidivorans MP T.</title>
        <authorList>
            <person name="Han G.H."/>
            <person name="Kim W."/>
            <person name="Chun J."/>
            <person name="Kim S.W."/>
        </authorList>
    </citation>
    <scope>NUCLEOTIDE SEQUENCE [LARGE SCALE GENOMIC DNA]</scope>
    <source>
        <strain evidence="2">MP(T)</strain>
    </source>
</reference>
<dbReference type="EMBL" id="AFIG01000003">
    <property type="protein sequence ID" value="EGL53163.1"/>
    <property type="molecule type" value="Genomic_DNA"/>
</dbReference>
<sequence>MHQFNMLTPELAIKAADNYRKLRKQGITIRKTADVIIATFCIENRIPLLYTDKDFIPFTKHLKLRSVTEKT</sequence>
<proteinExistence type="predicted"/>
<dbReference type="SUPFAM" id="SSF88723">
    <property type="entry name" value="PIN domain-like"/>
    <property type="match status" value="1"/>
</dbReference>
<evidence type="ECO:0008006" key="3">
    <source>
        <dbReference type="Google" id="ProtNLM"/>
    </source>
</evidence>
<comment type="caution">
    <text evidence="1">The sequence shown here is derived from an EMBL/GenBank/DDBJ whole genome shotgun (WGS) entry which is preliminary data.</text>
</comment>
<dbReference type="eggNOG" id="COG1487">
    <property type="taxonomic scope" value="Bacteria"/>
</dbReference>
<dbReference type="InterPro" id="IPR029060">
    <property type="entry name" value="PIN-like_dom_sf"/>
</dbReference>
<keyword evidence="2" id="KW-1185">Reference proteome</keyword>
<evidence type="ECO:0000313" key="1">
    <source>
        <dbReference type="EMBL" id="EGL53163.1"/>
    </source>
</evidence>
<accession>F5T266</accession>
<organism evidence="1 2">
    <name type="scientific">Methylophaga aminisulfidivorans MP</name>
    <dbReference type="NCBI Taxonomy" id="1026882"/>
    <lineage>
        <taxon>Bacteria</taxon>
        <taxon>Pseudomonadati</taxon>
        <taxon>Pseudomonadota</taxon>
        <taxon>Gammaproteobacteria</taxon>
        <taxon>Thiotrichales</taxon>
        <taxon>Piscirickettsiaceae</taxon>
        <taxon>Methylophaga</taxon>
    </lineage>
</organism>
<dbReference type="AlphaFoldDB" id="F5T266"/>
<name>F5T266_9GAMM</name>
<dbReference type="Gene3D" id="3.40.50.1010">
    <property type="entry name" value="5'-nuclease"/>
    <property type="match status" value="1"/>
</dbReference>
<evidence type="ECO:0000313" key="2">
    <source>
        <dbReference type="Proteomes" id="UP000003544"/>
    </source>
</evidence>